<dbReference type="HOGENOM" id="CLU_046113_1_2_9"/>
<keyword evidence="2 7" id="KW-0813">Transport</keyword>
<accession>E8LEU2</accession>
<dbReference type="CDD" id="cd06261">
    <property type="entry name" value="TM_PBP2"/>
    <property type="match status" value="1"/>
</dbReference>
<dbReference type="PANTHER" id="PTHR30151:SF38">
    <property type="entry name" value="ALIPHATIC SULFONATES TRANSPORT PERMEASE PROTEIN SSUC-RELATED"/>
    <property type="match status" value="1"/>
</dbReference>
<evidence type="ECO:0000313" key="9">
    <source>
        <dbReference type="EMBL" id="EFY04643.1"/>
    </source>
</evidence>
<dbReference type="SUPFAM" id="SSF161098">
    <property type="entry name" value="MetI-like"/>
    <property type="match status" value="1"/>
</dbReference>
<feature type="transmembrane region" description="Helical" evidence="7">
    <location>
        <begin position="84"/>
        <end position="106"/>
    </location>
</feature>
<comment type="caution">
    <text evidence="9">The sequence shown here is derived from an EMBL/GenBank/DDBJ whole genome shotgun (WGS) entry which is preliminary data.</text>
</comment>
<evidence type="ECO:0000256" key="4">
    <source>
        <dbReference type="ARBA" id="ARBA00022692"/>
    </source>
</evidence>
<dbReference type="Gene3D" id="1.10.3720.10">
    <property type="entry name" value="MetI-like"/>
    <property type="match status" value="1"/>
</dbReference>
<evidence type="ECO:0000256" key="2">
    <source>
        <dbReference type="ARBA" id="ARBA00022448"/>
    </source>
</evidence>
<evidence type="ECO:0000256" key="7">
    <source>
        <dbReference type="RuleBase" id="RU363032"/>
    </source>
</evidence>
<feature type="transmembrane region" description="Helical" evidence="7">
    <location>
        <begin position="243"/>
        <end position="263"/>
    </location>
</feature>
<feature type="transmembrane region" description="Helical" evidence="7">
    <location>
        <begin position="211"/>
        <end position="231"/>
    </location>
</feature>
<dbReference type="PANTHER" id="PTHR30151">
    <property type="entry name" value="ALKANE SULFONATE ABC TRANSPORTER-RELATED, MEMBRANE SUBUNIT"/>
    <property type="match status" value="1"/>
</dbReference>
<keyword evidence="10" id="KW-1185">Reference proteome</keyword>
<evidence type="ECO:0000256" key="1">
    <source>
        <dbReference type="ARBA" id="ARBA00004651"/>
    </source>
</evidence>
<dbReference type="InterPro" id="IPR000515">
    <property type="entry name" value="MetI-like"/>
</dbReference>
<keyword evidence="5 7" id="KW-1133">Transmembrane helix</keyword>
<dbReference type="Proteomes" id="UP000004923">
    <property type="component" value="Unassembled WGS sequence"/>
</dbReference>
<feature type="transmembrane region" description="Helical" evidence="7">
    <location>
        <begin position="27"/>
        <end position="43"/>
    </location>
</feature>
<dbReference type="InterPro" id="IPR035906">
    <property type="entry name" value="MetI-like_sf"/>
</dbReference>
<keyword evidence="4 7" id="KW-0812">Transmembrane</keyword>
<feature type="transmembrane region" description="Helical" evidence="7">
    <location>
        <begin position="55"/>
        <end position="72"/>
    </location>
</feature>
<sequence>MPEKKTSASAANEYIVCNRMTHWQKTYPHWVSVASIIILLLFWEAICRCGLVSSLFLPAPSQIISALLTMLADGEIGVSLAASMYRILIGFAVGSLIGLAVGLVTGTSALADKIGNPVVNALYPIPKIALLPLFILWLGIGELSKVTIIALGVFFPVAMNTYSGVKNVDTLLIKVAVSFNASWWKTMKSVVLPNALPMIFAGLRLAAGTSLLLLVAAEMIAAQVGIGALILHYGDLMITDRLMAGVIVLSLLGLLFNLFLQWLERKAIPWKNI</sequence>
<dbReference type="AlphaFoldDB" id="E8LEU2"/>
<evidence type="ECO:0000313" key="10">
    <source>
        <dbReference type="Proteomes" id="UP000004923"/>
    </source>
</evidence>
<feature type="transmembrane region" description="Helical" evidence="7">
    <location>
        <begin position="118"/>
        <end position="140"/>
    </location>
</feature>
<protein>
    <submittedName>
        <fullName evidence="9">ABC transporter, permease protein</fullName>
    </submittedName>
</protein>
<dbReference type="GO" id="GO:0042918">
    <property type="term" value="P:alkanesulfonate transmembrane transport"/>
    <property type="evidence" value="ECO:0007669"/>
    <property type="project" value="UniProtKB-ARBA"/>
</dbReference>
<dbReference type="GO" id="GO:0005886">
    <property type="term" value="C:plasma membrane"/>
    <property type="evidence" value="ECO:0007669"/>
    <property type="project" value="UniProtKB-SubCell"/>
</dbReference>
<evidence type="ECO:0000256" key="6">
    <source>
        <dbReference type="ARBA" id="ARBA00023136"/>
    </source>
</evidence>
<dbReference type="FunFam" id="1.10.3720.10:FF:000003">
    <property type="entry name" value="Aliphatic sulfonate ABC transporter permease"/>
    <property type="match status" value="1"/>
</dbReference>
<dbReference type="GeneID" id="78523692"/>
<organism evidence="9 10">
    <name type="scientific">Phascolarctobacterium succinatutens YIT 12067</name>
    <dbReference type="NCBI Taxonomy" id="626939"/>
    <lineage>
        <taxon>Bacteria</taxon>
        <taxon>Bacillati</taxon>
        <taxon>Bacillota</taxon>
        <taxon>Negativicutes</taxon>
        <taxon>Acidaminococcales</taxon>
        <taxon>Acidaminococcaceae</taxon>
        <taxon>Phascolarctobacterium</taxon>
    </lineage>
</organism>
<comment type="subcellular location">
    <subcellularLocation>
        <location evidence="1 7">Cell membrane</location>
        <topology evidence="1 7">Multi-pass membrane protein</topology>
    </subcellularLocation>
</comment>
<dbReference type="OrthoDB" id="9796361at2"/>
<name>E8LEU2_9FIRM</name>
<evidence type="ECO:0000256" key="3">
    <source>
        <dbReference type="ARBA" id="ARBA00022475"/>
    </source>
</evidence>
<feature type="domain" description="ABC transmembrane type-1" evidence="8">
    <location>
        <begin position="80"/>
        <end position="260"/>
    </location>
</feature>
<keyword evidence="3" id="KW-1003">Cell membrane</keyword>
<evidence type="ECO:0000259" key="8">
    <source>
        <dbReference type="PROSITE" id="PS50928"/>
    </source>
</evidence>
<evidence type="ECO:0000256" key="5">
    <source>
        <dbReference type="ARBA" id="ARBA00022989"/>
    </source>
</evidence>
<proteinExistence type="inferred from homology"/>
<reference evidence="9 10" key="1">
    <citation type="submission" date="2011-01" db="EMBL/GenBank/DDBJ databases">
        <authorList>
            <person name="Weinstock G."/>
            <person name="Sodergren E."/>
            <person name="Clifton S."/>
            <person name="Fulton L."/>
            <person name="Fulton B."/>
            <person name="Courtney L."/>
            <person name="Fronick C."/>
            <person name="Harrison M."/>
            <person name="Strong C."/>
            <person name="Farmer C."/>
            <person name="Delahaunty K."/>
            <person name="Markovic C."/>
            <person name="Hall O."/>
            <person name="Minx P."/>
            <person name="Tomlinson C."/>
            <person name="Mitreva M."/>
            <person name="Hou S."/>
            <person name="Chen J."/>
            <person name="Wollam A."/>
            <person name="Pepin K.H."/>
            <person name="Johnson M."/>
            <person name="Bhonagiri V."/>
            <person name="Zhang X."/>
            <person name="Suruliraj S."/>
            <person name="Warren W."/>
            <person name="Chinwalla A."/>
            <person name="Mardis E.R."/>
            <person name="Wilson R.K."/>
        </authorList>
    </citation>
    <scope>NUCLEOTIDE SEQUENCE [LARGE SCALE GENOMIC DNA]</scope>
    <source>
        <strain evidence="9 10">YIT 12067</strain>
    </source>
</reference>
<dbReference type="eggNOG" id="COG0600">
    <property type="taxonomic scope" value="Bacteria"/>
</dbReference>
<keyword evidence="6 7" id="KW-0472">Membrane</keyword>
<dbReference type="Pfam" id="PF00528">
    <property type="entry name" value="BPD_transp_1"/>
    <property type="match status" value="1"/>
</dbReference>
<comment type="similarity">
    <text evidence="7">Belongs to the binding-protein-dependent transport system permease family.</text>
</comment>
<dbReference type="RefSeq" id="WP_009145735.1">
    <property type="nucleotide sequence ID" value="NZ_GL830896.1"/>
</dbReference>
<dbReference type="EMBL" id="AEVN01000060">
    <property type="protein sequence ID" value="EFY04643.1"/>
    <property type="molecule type" value="Genomic_DNA"/>
</dbReference>
<gene>
    <name evidence="9" type="ORF">HMPREF9443_01376</name>
</gene>
<dbReference type="PROSITE" id="PS50928">
    <property type="entry name" value="ABC_TM1"/>
    <property type="match status" value="1"/>
</dbReference>
<feature type="transmembrane region" description="Helical" evidence="7">
    <location>
        <begin position="146"/>
        <end position="165"/>
    </location>
</feature>